<accession>A0A940Y4P9</accession>
<proteinExistence type="inferred from homology"/>
<sequence>MLGCVIHGQGDLRVDELPTPSPGPGEALVAVRYGGVCGSDLHYWRHGGVGDFRLREPMVLGHEIVGTVLAYGAGADAAPAPGTAVAVHPATPCGVCPECAAGRRNVCRDTRYLGSAARTPHVQGGFAAQVVVPVDQLRPLPAGLPLRRAALAEPLSVALHAVRRAGDVRGKRVLVTGAGPIGCLVVAAAKAAGAAHVTATDLLPRALEYAVAAGADSTVRADEPASPDRPSEVDAAVEASGVAAGLDTCLRLVRRGGTVVQLGMLPPGRSDFPGNLLVSREIDLRGAFRFDEEFDDALALLSKEPRLDDLISAVIPLPQATSAFTLAADRAKSCKVLLDFSSQAP</sequence>
<dbReference type="PROSITE" id="PS00059">
    <property type="entry name" value="ADH_ZINC"/>
    <property type="match status" value="1"/>
</dbReference>
<dbReference type="PANTHER" id="PTHR43161">
    <property type="entry name" value="SORBITOL DEHYDROGENASE"/>
    <property type="match status" value="1"/>
</dbReference>
<dbReference type="Gene3D" id="3.90.180.10">
    <property type="entry name" value="Medium-chain alcohol dehydrogenases, catalytic domain"/>
    <property type="match status" value="1"/>
</dbReference>
<organism evidence="9 10">
    <name type="scientific">Streptomyces liliiviolaceus</name>
    <dbReference type="NCBI Taxonomy" id="2823109"/>
    <lineage>
        <taxon>Bacteria</taxon>
        <taxon>Bacillati</taxon>
        <taxon>Actinomycetota</taxon>
        <taxon>Actinomycetes</taxon>
        <taxon>Kitasatosporales</taxon>
        <taxon>Streptomycetaceae</taxon>
        <taxon>Streptomyces</taxon>
    </lineage>
</organism>
<evidence type="ECO:0000256" key="1">
    <source>
        <dbReference type="ARBA" id="ARBA00001947"/>
    </source>
</evidence>
<gene>
    <name evidence="9" type="ORF">J8N05_40830</name>
</gene>
<dbReference type="Gene3D" id="3.40.50.720">
    <property type="entry name" value="NAD(P)-binding Rossmann-like Domain"/>
    <property type="match status" value="1"/>
</dbReference>
<comment type="caution">
    <text evidence="9">The sequence shown here is derived from an EMBL/GenBank/DDBJ whole genome shotgun (WGS) entry which is preliminary data.</text>
</comment>
<dbReference type="SUPFAM" id="SSF51735">
    <property type="entry name" value="NAD(P)-binding Rossmann-fold domains"/>
    <property type="match status" value="1"/>
</dbReference>
<dbReference type="InterPro" id="IPR013154">
    <property type="entry name" value="ADH-like_N"/>
</dbReference>
<dbReference type="SUPFAM" id="SSF50129">
    <property type="entry name" value="GroES-like"/>
    <property type="match status" value="1"/>
</dbReference>
<dbReference type="GO" id="GO:0016491">
    <property type="term" value="F:oxidoreductase activity"/>
    <property type="evidence" value="ECO:0007669"/>
    <property type="project" value="UniProtKB-KW"/>
</dbReference>
<evidence type="ECO:0000313" key="9">
    <source>
        <dbReference type="EMBL" id="MBQ0854508.1"/>
    </source>
</evidence>
<keyword evidence="10" id="KW-1185">Reference proteome</keyword>
<dbReference type="GO" id="GO:0008270">
    <property type="term" value="F:zinc ion binding"/>
    <property type="evidence" value="ECO:0007669"/>
    <property type="project" value="InterPro"/>
</dbReference>
<feature type="domain" description="Alcohol dehydrogenase-like N-terminal" evidence="8">
    <location>
        <begin position="23"/>
        <end position="141"/>
    </location>
</feature>
<keyword evidence="5" id="KW-0560">Oxidoreductase</keyword>
<dbReference type="Proteomes" id="UP000677413">
    <property type="component" value="Unassembled WGS sequence"/>
</dbReference>
<dbReference type="AlphaFoldDB" id="A0A940Y4P9"/>
<dbReference type="InterPro" id="IPR002328">
    <property type="entry name" value="ADH_Zn_CS"/>
</dbReference>
<dbReference type="CDD" id="cd08232">
    <property type="entry name" value="idonate-5-DH"/>
    <property type="match status" value="1"/>
</dbReference>
<dbReference type="InterPro" id="IPR036291">
    <property type="entry name" value="NAD(P)-bd_dom_sf"/>
</dbReference>
<keyword evidence="4 6" id="KW-0862">Zinc</keyword>
<name>A0A940Y4P9_9ACTN</name>
<dbReference type="Pfam" id="PF00107">
    <property type="entry name" value="ADH_zinc_N"/>
    <property type="match status" value="1"/>
</dbReference>
<evidence type="ECO:0000256" key="2">
    <source>
        <dbReference type="ARBA" id="ARBA00008072"/>
    </source>
</evidence>
<comment type="cofactor">
    <cofactor evidence="1 6">
        <name>Zn(2+)</name>
        <dbReference type="ChEBI" id="CHEBI:29105"/>
    </cofactor>
</comment>
<evidence type="ECO:0000256" key="3">
    <source>
        <dbReference type="ARBA" id="ARBA00022723"/>
    </source>
</evidence>
<dbReference type="PANTHER" id="PTHR43161:SF9">
    <property type="entry name" value="SORBITOL DEHYDROGENASE"/>
    <property type="match status" value="1"/>
</dbReference>
<feature type="domain" description="Alcohol dehydrogenase-like C-terminal" evidence="7">
    <location>
        <begin position="180"/>
        <end position="302"/>
    </location>
</feature>
<evidence type="ECO:0000256" key="6">
    <source>
        <dbReference type="RuleBase" id="RU361277"/>
    </source>
</evidence>
<evidence type="ECO:0000259" key="7">
    <source>
        <dbReference type="Pfam" id="PF00107"/>
    </source>
</evidence>
<reference evidence="9 10" key="1">
    <citation type="submission" date="2021-04" db="EMBL/GenBank/DDBJ databases">
        <authorList>
            <person name="Tang X."/>
            <person name="Zhou X."/>
            <person name="Chen X."/>
            <person name="Cernava T."/>
            <person name="Zhang C."/>
        </authorList>
    </citation>
    <scope>NUCLEOTIDE SEQUENCE [LARGE SCALE GENOMIC DNA]</scope>
    <source>
        <strain evidence="9 10">BH-SS-21</strain>
    </source>
</reference>
<evidence type="ECO:0000256" key="5">
    <source>
        <dbReference type="ARBA" id="ARBA00023002"/>
    </source>
</evidence>
<dbReference type="EMBL" id="JAGPYQ010000002">
    <property type="protein sequence ID" value="MBQ0854508.1"/>
    <property type="molecule type" value="Genomic_DNA"/>
</dbReference>
<dbReference type="RefSeq" id="WP_210892197.1">
    <property type="nucleotide sequence ID" value="NZ_JAGPYQ010000002.1"/>
</dbReference>
<evidence type="ECO:0000313" key="10">
    <source>
        <dbReference type="Proteomes" id="UP000677413"/>
    </source>
</evidence>
<keyword evidence="3 6" id="KW-0479">Metal-binding</keyword>
<evidence type="ECO:0000256" key="4">
    <source>
        <dbReference type="ARBA" id="ARBA00022833"/>
    </source>
</evidence>
<protein>
    <submittedName>
        <fullName evidence="9">L-idonate 5-dehydrogenase</fullName>
    </submittedName>
</protein>
<dbReference type="InterPro" id="IPR011032">
    <property type="entry name" value="GroES-like_sf"/>
</dbReference>
<evidence type="ECO:0000259" key="8">
    <source>
        <dbReference type="Pfam" id="PF08240"/>
    </source>
</evidence>
<dbReference type="Pfam" id="PF08240">
    <property type="entry name" value="ADH_N"/>
    <property type="match status" value="1"/>
</dbReference>
<dbReference type="InterPro" id="IPR013149">
    <property type="entry name" value="ADH-like_C"/>
</dbReference>
<comment type="similarity">
    <text evidence="2 6">Belongs to the zinc-containing alcohol dehydrogenase family.</text>
</comment>